<dbReference type="PANTHER" id="PTHR47551:SF1">
    <property type="entry name" value="TUBULIN--TYROSINE LIGASE PBY1-RELATED"/>
    <property type="match status" value="1"/>
</dbReference>
<evidence type="ECO:0000313" key="3">
    <source>
        <dbReference type="EMBL" id="GIC94141.1"/>
    </source>
</evidence>
<dbReference type="NCBIfam" id="TIGR00087">
    <property type="entry name" value="surE"/>
    <property type="match status" value="1"/>
</dbReference>
<dbReference type="InterPro" id="IPR027746">
    <property type="entry name" value="TTL"/>
</dbReference>
<organism evidence="3 4">
    <name type="scientific">Aspergillus udagawae</name>
    <dbReference type="NCBI Taxonomy" id="91492"/>
    <lineage>
        <taxon>Eukaryota</taxon>
        <taxon>Fungi</taxon>
        <taxon>Dikarya</taxon>
        <taxon>Ascomycota</taxon>
        <taxon>Pezizomycotina</taxon>
        <taxon>Eurotiomycetes</taxon>
        <taxon>Eurotiomycetidae</taxon>
        <taxon>Eurotiales</taxon>
        <taxon>Aspergillaceae</taxon>
        <taxon>Aspergillus</taxon>
        <taxon>Aspergillus subgen. Fumigati</taxon>
    </lineage>
</organism>
<dbReference type="GO" id="GO:0000932">
    <property type="term" value="C:P-body"/>
    <property type="evidence" value="ECO:0007669"/>
    <property type="project" value="TreeGrafter"/>
</dbReference>
<evidence type="ECO:0000259" key="2">
    <source>
        <dbReference type="Pfam" id="PF01975"/>
    </source>
</evidence>
<reference evidence="3" key="2">
    <citation type="submission" date="2021-01" db="EMBL/GenBank/DDBJ databases">
        <title>Pan-genome distribution and transcriptional activeness of fungal secondary metabolism genes in Aspergillus section Fumigati.</title>
        <authorList>
            <person name="Takahashi H."/>
            <person name="Umemura M."/>
            <person name="Ninomiya A."/>
            <person name="Kusuya Y."/>
            <person name="Urayama S."/>
            <person name="Shimizu M."/>
            <person name="Watanabe A."/>
            <person name="Kamei K."/>
            <person name="Yaguchi T."/>
            <person name="Hagiwara D."/>
        </authorList>
    </citation>
    <scope>NUCLEOTIDE SEQUENCE</scope>
    <source>
        <strain evidence="3">IFM 46973</strain>
    </source>
</reference>
<accession>A0A8E0R3P1</accession>
<sequence length="387" mass="42023">MTHIDIEVLLGTQHPDPRSAKQLHRSQIGGSPPKDAVSANWIKDAAPQDLSALKVLLAISMHILVVNDDGPPSRRLSPYIRPFVDALQAAGHQVSVAIPARSRSWIGKAHIIEAALEATYVPPDAFREDGTWDEAYETPDENESNREWVVITNGTPASCTQLGLFNLFADRGPIDLVISGPNHGRNASTIYNLSSGTVGGALEAAICGKRGIAISFGSKDEQPIEVIRAAARLAVRVVNHLYQNWDERVELYNLNLPMRADVETRPVRYTRTLPYYWSKGCLYAEVTQANGHFTPGLTNGNSNHSDEMPEKLSNGSGTKAVNGFGSSHLKKRNFAWSAELSEMKKALQASEEGTDAHTVLNGSTSVTPLTANFSHVSGLDGPLELDD</sequence>
<dbReference type="RefSeq" id="XP_043151407.1">
    <property type="nucleotide sequence ID" value="XM_043295472.1"/>
</dbReference>
<dbReference type="Pfam" id="PF01975">
    <property type="entry name" value="SurE"/>
    <property type="match status" value="1"/>
</dbReference>
<dbReference type="EMBL" id="BBXM02000009">
    <property type="protein sequence ID" value="GIC94141.1"/>
    <property type="molecule type" value="Genomic_DNA"/>
</dbReference>
<feature type="region of interest" description="Disordered" evidence="1">
    <location>
        <begin position="296"/>
        <end position="318"/>
    </location>
</feature>
<dbReference type="GeneID" id="66998113"/>
<dbReference type="Proteomes" id="UP000036893">
    <property type="component" value="Unassembled WGS sequence"/>
</dbReference>
<gene>
    <name evidence="3" type="ORF">Aud_010636</name>
</gene>
<dbReference type="Gene3D" id="3.40.1210.10">
    <property type="entry name" value="Survival protein SurE-like phosphatase/nucleotidase"/>
    <property type="match status" value="1"/>
</dbReference>
<dbReference type="GO" id="GO:0016787">
    <property type="term" value="F:hydrolase activity"/>
    <property type="evidence" value="ECO:0007669"/>
    <property type="project" value="InterPro"/>
</dbReference>
<protein>
    <recommendedName>
        <fullName evidence="2">Survival protein SurE-like phosphatase/nucleotidase domain-containing protein</fullName>
    </recommendedName>
</protein>
<dbReference type="AlphaFoldDB" id="A0A8E0R3P1"/>
<reference evidence="3" key="1">
    <citation type="journal article" date="2015" name="Genome Announc.">
        <title>Draft Genome Sequence of the Pathogenic Filamentous Fungus Aspergillus udagawae Strain IFM 46973T.</title>
        <authorList>
            <person name="Kusuya Y."/>
            <person name="Takahashi-Nakaguchi A."/>
            <person name="Takahashi H."/>
            <person name="Yaguchi T."/>
        </authorList>
    </citation>
    <scope>NUCLEOTIDE SEQUENCE</scope>
    <source>
        <strain evidence="3">IFM 46973</strain>
    </source>
</reference>
<feature type="region of interest" description="Disordered" evidence="1">
    <location>
        <begin position="14"/>
        <end position="36"/>
    </location>
</feature>
<dbReference type="SUPFAM" id="SSF64167">
    <property type="entry name" value="SurE-like"/>
    <property type="match status" value="1"/>
</dbReference>
<dbReference type="InterPro" id="IPR002828">
    <property type="entry name" value="SurE-like_Pase/nucleotidase"/>
</dbReference>
<proteinExistence type="predicted"/>
<evidence type="ECO:0000313" key="4">
    <source>
        <dbReference type="Proteomes" id="UP000036893"/>
    </source>
</evidence>
<comment type="caution">
    <text evidence="3">The sequence shown here is derived from an EMBL/GenBank/DDBJ whole genome shotgun (WGS) entry which is preliminary data.</text>
</comment>
<dbReference type="PANTHER" id="PTHR47551">
    <property type="entry name" value="TUBULIN--TYROSINE LIGASE PBY1-RELATED"/>
    <property type="match status" value="1"/>
</dbReference>
<dbReference type="InterPro" id="IPR036523">
    <property type="entry name" value="SurE-like_sf"/>
</dbReference>
<evidence type="ECO:0000256" key="1">
    <source>
        <dbReference type="SAM" id="MobiDB-lite"/>
    </source>
</evidence>
<name>A0A8E0R3P1_9EURO</name>
<feature type="domain" description="Survival protein SurE-like phosphatase/nucleotidase" evidence="2">
    <location>
        <begin position="63"/>
        <end position="277"/>
    </location>
</feature>